<dbReference type="SUPFAM" id="SSF46785">
    <property type="entry name" value="Winged helix' DNA-binding domain"/>
    <property type="match status" value="1"/>
</dbReference>
<gene>
    <name evidence="7" type="ORF">M501DRAFT_1007842</name>
</gene>
<evidence type="ECO:0000313" key="8">
    <source>
        <dbReference type="Proteomes" id="UP000799429"/>
    </source>
</evidence>
<feature type="region of interest" description="Disordered" evidence="4">
    <location>
        <begin position="265"/>
        <end position="314"/>
    </location>
</feature>
<dbReference type="GO" id="GO:0005634">
    <property type="term" value="C:nucleus"/>
    <property type="evidence" value="ECO:0007669"/>
    <property type="project" value="UniProtKB-SubCell"/>
</dbReference>
<dbReference type="CDD" id="cd21788">
    <property type="entry name" value="Rad21_Rec8_M_SpRad21p-like"/>
    <property type="match status" value="1"/>
</dbReference>
<dbReference type="OrthoDB" id="10071381at2759"/>
<feature type="compositionally biased region" description="Basic and acidic residues" evidence="4">
    <location>
        <begin position="265"/>
        <end position="284"/>
    </location>
</feature>
<comment type="caution">
    <text evidence="7">The sequence shown here is derived from an EMBL/GenBank/DDBJ whole genome shotgun (WGS) entry which is preliminary data.</text>
</comment>
<sequence>MFYSETLLSKTGPLARVWLAANLERKLSKSNILQSNIESSVGAIMDQGQAPMALRLSGQLLLGVVRIYSRKARYLLDDCNEALMKIKLAFRPGNVDLPAEQSHTANPASLTLPDTLTEADLLAPLMDPSLLLSQDSDIDLTRPDPNLLDLDSSQYLSGSIEQGRAHSSEPQLLEDDLGLELDLGDGPTLDDISIEKGREAPAPRTFAEEMDESTRLYDGDDLELDLGDTELAPRSPSALPQIEDPLQLDVDDDVVMGGADNFHFLPEDTEHTIAQTPRDRERDSLSPLSELRPSVERELEESFHPDPNNTTVDAEEEELSVHQAHKAKRRKVLEADTNTEIGSTQIRAQQNDRSHILKSPSFLPRDPMLLALMNMQKTGGFVSNILGDGRSQGWAPELRGILSLEVVRRSRDLKRKRDSGVADMDDEEDAESRTGKTPQLEIEEDEVALTVAPPEPASDNNVTSADGFEDEPPAPPEEELGSPPVRAESEEALSPLPDNFDDTTMPLLHPADSGPVSLGTKHAVHLLRERFGESAADSPSQRQKTSVLFQEMLPEDTTTKSDATKMFFECLVLATKDAIKVEQSSTQLGGPLRIRAKRGLWGSWAETSAGGEIASQVAPATVEATS</sequence>
<feature type="compositionally biased region" description="Basic and acidic residues" evidence="4">
    <location>
        <begin position="293"/>
        <end position="304"/>
    </location>
</feature>
<evidence type="ECO:0000256" key="4">
    <source>
        <dbReference type="SAM" id="MobiDB-lite"/>
    </source>
</evidence>
<feature type="compositionally biased region" description="Acidic residues" evidence="4">
    <location>
        <begin position="467"/>
        <end position="480"/>
    </location>
</feature>
<organism evidence="7 8">
    <name type="scientific">Patellaria atrata CBS 101060</name>
    <dbReference type="NCBI Taxonomy" id="1346257"/>
    <lineage>
        <taxon>Eukaryota</taxon>
        <taxon>Fungi</taxon>
        <taxon>Dikarya</taxon>
        <taxon>Ascomycota</taxon>
        <taxon>Pezizomycotina</taxon>
        <taxon>Dothideomycetes</taxon>
        <taxon>Dothideomycetes incertae sedis</taxon>
        <taxon>Patellariales</taxon>
        <taxon>Patellariaceae</taxon>
        <taxon>Patellaria</taxon>
    </lineage>
</organism>
<dbReference type="PANTHER" id="PTHR12585:SF69">
    <property type="entry name" value="FI11703P"/>
    <property type="match status" value="1"/>
</dbReference>
<dbReference type="Proteomes" id="UP000799429">
    <property type="component" value="Unassembled WGS sequence"/>
</dbReference>
<dbReference type="Pfam" id="PF04824">
    <property type="entry name" value="Rad21_Rec8"/>
    <property type="match status" value="1"/>
</dbReference>
<dbReference type="Gene3D" id="1.10.10.580">
    <property type="entry name" value="Structural maintenance of chromosome 1. Chain E"/>
    <property type="match status" value="1"/>
</dbReference>
<dbReference type="GO" id="GO:0030892">
    <property type="term" value="C:mitotic cohesin complex"/>
    <property type="evidence" value="ECO:0007669"/>
    <property type="project" value="TreeGrafter"/>
</dbReference>
<evidence type="ECO:0000313" key="7">
    <source>
        <dbReference type="EMBL" id="KAF2835656.1"/>
    </source>
</evidence>
<evidence type="ECO:0000259" key="6">
    <source>
        <dbReference type="Pfam" id="PF04825"/>
    </source>
</evidence>
<dbReference type="GO" id="GO:0007064">
    <property type="term" value="P:mitotic sister chromatid cohesion"/>
    <property type="evidence" value="ECO:0007669"/>
    <property type="project" value="TreeGrafter"/>
</dbReference>
<feature type="domain" description="Rad21/Rec8-like protein C-terminal eukaryotic" evidence="5">
    <location>
        <begin position="548"/>
        <end position="584"/>
    </location>
</feature>
<dbReference type="InterPro" id="IPR006909">
    <property type="entry name" value="Rad21/Rec8_C_eu"/>
</dbReference>
<dbReference type="InterPro" id="IPR036390">
    <property type="entry name" value="WH_DNA-bd_sf"/>
</dbReference>
<evidence type="ECO:0000256" key="3">
    <source>
        <dbReference type="ARBA" id="ARBA00023242"/>
    </source>
</evidence>
<dbReference type="PANTHER" id="PTHR12585">
    <property type="entry name" value="SCC1 / RAD21 FAMILY MEMBER"/>
    <property type="match status" value="1"/>
</dbReference>
<keyword evidence="8" id="KW-1185">Reference proteome</keyword>
<dbReference type="InterPro" id="IPR006910">
    <property type="entry name" value="Rad21_Rec8_N"/>
</dbReference>
<evidence type="ECO:0008006" key="9">
    <source>
        <dbReference type="Google" id="ProtNLM"/>
    </source>
</evidence>
<comment type="similarity">
    <text evidence="2">Belongs to the rad21 family.</text>
</comment>
<name>A0A9P4S4W5_9PEZI</name>
<dbReference type="EMBL" id="MU006107">
    <property type="protein sequence ID" value="KAF2835656.1"/>
    <property type="molecule type" value="Genomic_DNA"/>
</dbReference>
<dbReference type="Pfam" id="PF04825">
    <property type="entry name" value="Rad21_Rec8_N"/>
    <property type="match status" value="1"/>
</dbReference>
<dbReference type="InterPro" id="IPR023093">
    <property type="entry name" value="ScpA-like_C"/>
</dbReference>
<comment type="subcellular location">
    <subcellularLocation>
        <location evidence="1">Nucleus</location>
    </subcellularLocation>
</comment>
<feature type="region of interest" description="Disordered" evidence="4">
    <location>
        <begin position="412"/>
        <end position="516"/>
    </location>
</feature>
<protein>
    <recommendedName>
        <fullName evidence="9">Double-strand-break repair protein rad21</fullName>
    </recommendedName>
</protein>
<dbReference type="AlphaFoldDB" id="A0A9P4S4W5"/>
<accession>A0A9P4S4W5</accession>
<dbReference type="FunFam" id="1.10.10.580:FF:000004">
    <property type="entry name" value="Double-strand-break repair protein rad21"/>
    <property type="match status" value="1"/>
</dbReference>
<feature type="domain" description="Rad21/Rec8-like protein N-terminal" evidence="6">
    <location>
        <begin position="1"/>
        <end position="105"/>
    </location>
</feature>
<keyword evidence="3" id="KW-0539">Nucleus</keyword>
<proteinExistence type="inferred from homology"/>
<dbReference type="GO" id="GO:1990414">
    <property type="term" value="P:replication-born double-strand break repair via sister chromatid exchange"/>
    <property type="evidence" value="ECO:0007669"/>
    <property type="project" value="TreeGrafter"/>
</dbReference>
<reference evidence="7" key="1">
    <citation type="journal article" date="2020" name="Stud. Mycol.">
        <title>101 Dothideomycetes genomes: a test case for predicting lifestyles and emergence of pathogens.</title>
        <authorList>
            <person name="Haridas S."/>
            <person name="Albert R."/>
            <person name="Binder M."/>
            <person name="Bloem J."/>
            <person name="Labutti K."/>
            <person name="Salamov A."/>
            <person name="Andreopoulos B."/>
            <person name="Baker S."/>
            <person name="Barry K."/>
            <person name="Bills G."/>
            <person name="Bluhm B."/>
            <person name="Cannon C."/>
            <person name="Castanera R."/>
            <person name="Culley D."/>
            <person name="Daum C."/>
            <person name="Ezra D."/>
            <person name="Gonzalez J."/>
            <person name="Henrissat B."/>
            <person name="Kuo A."/>
            <person name="Liang C."/>
            <person name="Lipzen A."/>
            <person name="Lutzoni F."/>
            <person name="Magnuson J."/>
            <person name="Mondo S."/>
            <person name="Nolan M."/>
            <person name="Ohm R."/>
            <person name="Pangilinan J."/>
            <person name="Park H.-J."/>
            <person name="Ramirez L."/>
            <person name="Alfaro M."/>
            <person name="Sun H."/>
            <person name="Tritt A."/>
            <person name="Yoshinaga Y."/>
            <person name="Zwiers L.-H."/>
            <person name="Turgeon B."/>
            <person name="Goodwin S."/>
            <person name="Spatafora J."/>
            <person name="Crous P."/>
            <person name="Grigoriev I."/>
        </authorList>
    </citation>
    <scope>NUCLEOTIDE SEQUENCE</scope>
    <source>
        <strain evidence="7">CBS 101060</strain>
    </source>
</reference>
<evidence type="ECO:0000256" key="1">
    <source>
        <dbReference type="ARBA" id="ARBA00004123"/>
    </source>
</evidence>
<evidence type="ECO:0000256" key="2">
    <source>
        <dbReference type="ARBA" id="ARBA00009870"/>
    </source>
</evidence>
<dbReference type="InterPro" id="IPR039781">
    <property type="entry name" value="Rad21/Rec8-like"/>
</dbReference>
<dbReference type="GO" id="GO:0003682">
    <property type="term" value="F:chromatin binding"/>
    <property type="evidence" value="ECO:0007669"/>
    <property type="project" value="TreeGrafter"/>
</dbReference>
<evidence type="ECO:0000259" key="5">
    <source>
        <dbReference type="Pfam" id="PF04824"/>
    </source>
</evidence>